<reference evidence="1" key="1">
    <citation type="journal article" date="2015" name="Nature">
        <title>Complex archaea that bridge the gap between prokaryotes and eukaryotes.</title>
        <authorList>
            <person name="Spang A."/>
            <person name="Saw J.H."/>
            <person name="Jorgensen S.L."/>
            <person name="Zaremba-Niedzwiedzka K."/>
            <person name="Martijn J."/>
            <person name="Lind A.E."/>
            <person name="van Eijk R."/>
            <person name="Schleper C."/>
            <person name="Guy L."/>
            <person name="Ettema T.J."/>
        </authorList>
    </citation>
    <scope>NUCLEOTIDE SEQUENCE</scope>
</reference>
<organism evidence="1">
    <name type="scientific">marine sediment metagenome</name>
    <dbReference type="NCBI Taxonomy" id="412755"/>
    <lineage>
        <taxon>unclassified sequences</taxon>
        <taxon>metagenomes</taxon>
        <taxon>ecological metagenomes</taxon>
    </lineage>
</organism>
<comment type="caution">
    <text evidence="1">The sequence shown here is derived from an EMBL/GenBank/DDBJ whole genome shotgun (WGS) entry which is preliminary data.</text>
</comment>
<sequence length="96" mass="11203">MDDIITVGIRVDVTNNYLDVKTAIKDKDILLKKNFDDFSDWAFKQAKWVEQLVERNKQLKTVIKYERNKIKSLHLNLQTLHVITASMIKEVGLDVT</sequence>
<accession>A0A0F9MHP7</accession>
<dbReference type="AlphaFoldDB" id="A0A0F9MHP7"/>
<evidence type="ECO:0000313" key="1">
    <source>
        <dbReference type="EMBL" id="KKM98776.1"/>
    </source>
</evidence>
<gene>
    <name evidence="1" type="ORF">LCGC14_1154550</name>
</gene>
<dbReference type="EMBL" id="LAZR01005579">
    <property type="protein sequence ID" value="KKM98776.1"/>
    <property type="molecule type" value="Genomic_DNA"/>
</dbReference>
<proteinExistence type="predicted"/>
<name>A0A0F9MHP7_9ZZZZ</name>
<protein>
    <submittedName>
        <fullName evidence="1">Uncharacterized protein</fullName>
    </submittedName>
</protein>